<keyword evidence="13" id="KW-1185">Reference proteome</keyword>
<dbReference type="Gene3D" id="1.10.287.950">
    <property type="entry name" value="Methyl-accepting chemotaxis protein"/>
    <property type="match status" value="1"/>
</dbReference>
<evidence type="ECO:0000256" key="9">
    <source>
        <dbReference type="SAM" id="MobiDB-lite"/>
    </source>
</evidence>
<keyword evidence="4 10" id="KW-0812">Transmembrane</keyword>
<keyword evidence="7" id="KW-0807">Transducer</keyword>
<evidence type="ECO:0000259" key="11">
    <source>
        <dbReference type="PROSITE" id="PS50885"/>
    </source>
</evidence>
<dbReference type="SMART" id="SM00304">
    <property type="entry name" value="HAMP"/>
    <property type="match status" value="1"/>
</dbReference>
<comment type="caution">
    <text evidence="12">The sequence shown here is derived from an EMBL/GenBank/DDBJ whole genome shotgun (WGS) entry which is preliminary data.</text>
</comment>
<evidence type="ECO:0000256" key="8">
    <source>
        <dbReference type="ARBA" id="ARBA00029447"/>
    </source>
</evidence>
<accession>A0A7X4HC69</accession>
<dbReference type="InterPro" id="IPR003660">
    <property type="entry name" value="HAMP_dom"/>
</dbReference>
<dbReference type="InterPro" id="IPR035440">
    <property type="entry name" value="4HB_MCP_dom_sf"/>
</dbReference>
<evidence type="ECO:0000256" key="6">
    <source>
        <dbReference type="ARBA" id="ARBA00023136"/>
    </source>
</evidence>
<proteinExistence type="inferred from homology"/>
<comment type="subcellular location">
    <subcellularLocation>
        <location evidence="1">Cell membrane</location>
    </subcellularLocation>
</comment>
<dbReference type="Gene3D" id="1.20.120.30">
    <property type="entry name" value="Aspartate receptor, ligand-binding domain"/>
    <property type="match status" value="1"/>
</dbReference>
<dbReference type="InterPro" id="IPR051310">
    <property type="entry name" value="MCP_chemotaxis"/>
</dbReference>
<evidence type="ECO:0000256" key="3">
    <source>
        <dbReference type="ARBA" id="ARBA00022481"/>
    </source>
</evidence>
<dbReference type="SUPFAM" id="SSF158472">
    <property type="entry name" value="HAMP domain-like"/>
    <property type="match status" value="1"/>
</dbReference>
<evidence type="ECO:0000256" key="5">
    <source>
        <dbReference type="ARBA" id="ARBA00022989"/>
    </source>
</evidence>
<dbReference type="PANTHER" id="PTHR43531:SF14">
    <property type="entry name" value="METHYL-ACCEPTING CHEMOTAXIS PROTEIN I-RELATED"/>
    <property type="match status" value="1"/>
</dbReference>
<dbReference type="GO" id="GO:0006935">
    <property type="term" value="P:chemotaxis"/>
    <property type="evidence" value="ECO:0007669"/>
    <property type="project" value="InterPro"/>
</dbReference>
<dbReference type="GO" id="GO:0005886">
    <property type="term" value="C:plasma membrane"/>
    <property type="evidence" value="ECO:0007669"/>
    <property type="project" value="UniProtKB-SubCell"/>
</dbReference>
<feature type="domain" description="HAMP" evidence="11">
    <location>
        <begin position="168"/>
        <end position="220"/>
    </location>
</feature>
<comment type="similarity">
    <text evidence="8">Belongs to the methyl-accepting chemotaxis (MCP) protein family.</text>
</comment>
<dbReference type="PANTHER" id="PTHR43531">
    <property type="entry name" value="PROTEIN ICFG"/>
    <property type="match status" value="1"/>
</dbReference>
<dbReference type="EMBL" id="WWCU01000008">
    <property type="protein sequence ID" value="MYN07607.1"/>
    <property type="molecule type" value="Genomic_DNA"/>
</dbReference>
<evidence type="ECO:0000313" key="13">
    <source>
        <dbReference type="Proteomes" id="UP000450676"/>
    </source>
</evidence>
<dbReference type="CDD" id="cd06225">
    <property type="entry name" value="HAMP"/>
    <property type="match status" value="1"/>
</dbReference>
<dbReference type="GO" id="GO:0007165">
    <property type="term" value="P:signal transduction"/>
    <property type="evidence" value="ECO:0007669"/>
    <property type="project" value="UniProtKB-KW"/>
</dbReference>
<dbReference type="Proteomes" id="UP000450676">
    <property type="component" value="Unassembled WGS sequence"/>
</dbReference>
<reference evidence="12 13" key="1">
    <citation type="submission" date="2019-12" db="EMBL/GenBank/DDBJ databases">
        <title>Novel species isolated from a subtropical stream in China.</title>
        <authorList>
            <person name="Lu H."/>
        </authorList>
    </citation>
    <scope>NUCLEOTIDE SEQUENCE [LARGE SCALE GENOMIC DNA]</scope>
    <source>
        <strain evidence="12 13">FT127W</strain>
    </source>
</reference>
<feature type="region of interest" description="Disordered" evidence="9">
    <location>
        <begin position="239"/>
        <end position="262"/>
    </location>
</feature>
<dbReference type="Pfam" id="PF00672">
    <property type="entry name" value="HAMP"/>
    <property type="match status" value="1"/>
</dbReference>
<organism evidence="12 13">
    <name type="scientific">Pseudoduganella aquatica</name>
    <dbReference type="NCBI Taxonomy" id="2660641"/>
    <lineage>
        <taxon>Bacteria</taxon>
        <taxon>Pseudomonadati</taxon>
        <taxon>Pseudomonadota</taxon>
        <taxon>Betaproteobacteria</taxon>
        <taxon>Burkholderiales</taxon>
        <taxon>Oxalobacteraceae</taxon>
        <taxon>Telluria group</taxon>
        <taxon>Pseudoduganella</taxon>
    </lineage>
</organism>
<feature type="transmembrane region" description="Helical" evidence="10">
    <location>
        <begin position="140"/>
        <end position="162"/>
    </location>
</feature>
<evidence type="ECO:0000256" key="7">
    <source>
        <dbReference type="ARBA" id="ARBA00023224"/>
    </source>
</evidence>
<keyword evidence="6 10" id="KW-0472">Membrane</keyword>
<gene>
    <name evidence="12" type="ORF">GTP77_09655</name>
</gene>
<name>A0A7X4HC69_9BURK</name>
<dbReference type="SUPFAM" id="SSF47170">
    <property type="entry name" value="Aspartate receptor, ligand-binding domain"/>
    <property type="match status" value="1"/>
</dbReference>
<evidence type="ECO:0000256" key="1">
    <source>
        <dbReference type="ARBA" id="ARBA00004236"/>
    </source>
</evidence>
<evidence type="ECO:0000256" key="4">
    <source>
        <dbReference type="ARBA" id="ARBA00022692"/>
    </source>
</evidence>
<dbReference type="InterPro" id="IPR003122">
    <property type="entry name" value="Tar_rcpt_lig-bd"/>
</dbReference>
<keyword evidence="3" id="KW-0488">Methylation</keyword>
<evidence type="ECO:0000313" key="12">
    <source>
        <dbReference type="EMBL" id="MYN07607.1"/>
    </source>
</evidence>
<sequence>MTGKRRSFFALLFSRLIHFDTYHTNEFIDADVEKTPQRAEGFIAESEKAWQQYLALPRDAEEDAMAKAVEQQRKLYINDGLLALSKAVRERNAEQIELLSMKKLQSAFGGFNAASDKLDEEQMRGARENYDSSQKLFRNMMLVSIAGGVVGIVLLVLVLVLASAQLLRAILRPLNQALRHFDAMAAGDLSRAVQVESKDEMGRLLQGLSTMQQQLAATVRSVRDGSSAIASASSEIASGNMDLSRRTEQQAAWKRPRPRWRK</sequence>
<keyword evidence="5 10" id="KW-1133">Transmembrane helix</keyword>
<dbReference type="Pfam" id="PF02203">
    <property type="entry name" value="TarH"/>
    <property type="match status" value="1"/>
</dbReference>
<dbReference type="PROSITE" id="PS50885">
    <property type="entry name" value="HAMP"/>
    <property type="match status" value="1"/>
</dbReference>
<dbReference type="GO" id="GO:0004888">
    <property type="term" value="F:transmembrane signaling receptor activity"/>
    <property type="evidence" value="ECO:0007669"/>
    <property type="project" value="TreeGrafter"/>
</dbReference>
<evidence type="ECO:0000256" key="10">
    <source>
        <dbReference type="SAM" id="Phobius"/>
    </source>
</evidence>
<protein>
    <submittedName>
        <fullName evidence="12">HAMP domain-containing protein</fullName>
    </submittedName>
</protein>
<dbReference type="AlphaFoldDB" id="A0A7X4HC69"/>
<evidence type="ECO:0000256" key="2">
    <source>
        <dbReference type="ARBA" id="ARBA00022475"/>
    </source>
</evidence>
<keyword evidence="2" id="KW-1003">Cell membrane</keyword>